<evidence type="ECO:0000256" key="3">
    <source>
        <dbReference type="ARBA" id="ARBA00022989"/>
    </source>
</evidence>
<evidence type="ECO:0000256" key="1">
    <source>
        <dbReference type="ARBA" id="ARBA00004370"/>
    </source>
</evidence>
<keyword evidence="10" id="KW-1185">Reference proteome</keyword>
<reference evidence="8" key="2">
    <citation type="submission" date="2019-06" db="EMBL/GenBank/DDBJ databases">
        <title>Genomics analysis of Aphanomyces spp. identifies a new class of oomycete effector associated with host adaptation.</title>
        <authorList>
            <person name="Gaulin E."/>
        </authorList>
    </citation>
    <scope>NUCLEOTIDE SEQUENCE</scope>
    <source>
        <strain evidence="8">CBS 578.67</strain>
    </source>
</reference>
<dbReference type="GO" id="GO:0004439">
    <property type="term" value="F:phosphatidylinositol-4,5-bisphosphate 5-phosphatase activity"/>
    <property type="evidence" value="ECO:0007669"/>
    <property type="project" value="TreeGrafter"/>
</dbReference>
<dbReference type="Pfam" id="PF22669">
    <property type="entry name" value="Exo_endo_phos2"/>
    <property type="match status" value="2"/>
</dbReference>
<feature type="compositionally biased region" description="Polar residues" evidence="5">
    <location>
        <begin position="295"/>
        <end position="312"/>
    </location>
</feature>
<evidence type="ECO:0000256" key="4">
    <source>
        <dbReference type="ARBA" id="ARBA00023136"/>
    </source>
</evidence>
<dbReference type="InterPro" id="IPR036691">
    <property type="entry name" value="Endo/exonu/phosph_ase_sf"/>
</dbReference>
<dbReference type="PANTHER" id="PTHR11200:SF275">
    <property type="entry name" value="LD06095P"/>
    <property type="match status" value="1"/>
</dbReference>
<evidence type="ECO:0000256" key="5">
    <source>
        <dbReference type="SAM" id="MobiDB-lite"/>
    </source>
</evidence>
<feature type="region of interest" description="Disordered" evidence="5">
    <location>
        <begin position="883"/>
        <end position="917"/>
    </location>
</feature>
<keyword evidence="2 6" id="KW-0812">Transmembrane</keyword>
<dbReference type="Proteomes" id="UP000332933">
    <property type="component" value="Unassembled WGS sequence"/>
</dbReference>
<gene>
    <name evidence="9" type="primary">Aste57867_20142</name>
    <name evidence="8" type="ORF">As57867_020076</name>
    <name evidence="9" type="ORF">ASTE57867_20142</name>
</gene>
<sequence length="1064" mass="117287">MVPSSGSTSGSSSGYSYQYPMSASERMGIEWSVRSTSVLSILGCIYVLVRFFLRPKATRDVSGMLVATLAAIELIISVAKMPALDFVVFKRSTNGSKYFIDFQSQPSQKILLCHIQSFFLDSFMLQTVLWNGCMALNLLRWVVYRDSEEKLQSRFWVYFFATSFFCVAWGLTAGLPIWPAINDGDPSAMLFDFSRFYCWIRRDYILYRYVPFVVLTLLFIVAAVLKVCRTVYKRATSLAVAPSSDRIVSLIQRQLFFYVLGFLCLYTPATIFRLLDGGAEIQGNSDWRKAHPHGWNNQSNDHGNGTGRGQFNSSWSQFSRNNSFNGSNDKFNGTNRGGGGWVDDDDDHSPEFAIASQVFLNLQGFVIAVIYAVFHRHSLSPTSATTSRKNSLSSQGHPSSVFLEDVRSEGSGTVVLGGGDGISIFASTFNMAEGVVPHDLETWIPSGHDVYVIGVQECLSLPALRTTIASYLHASHGTPFVEYGREIGRKETKLGYHGFIAVTVYVRAVDVHAGNFYMHVEAASKVHRGANLMGLGRASNKGAVGFAFRYFNTTFAVVTCHLTSDSTGKSKVKKRHQDGTSILSGMNLQSIGNEFDCHLMAHHTIFMGDLNYRLTARDASPDRILTAVTAILHANRQTSFIKRGQVFSHDQLLLPQGYRRPSLEEESGGKYMLTSTPSAVTHDTELEEGLTTLQLRLSDVIDSVAVSTPHVVDTISWSSLLDHDELKRSMDDGVVFYDFDEARISFAPTYRRVLNSILDPKLPWTVDQVAQLYTVHLGEGKVRVPSYTDRILFHSLPGLRERFVCVQYNSAEAIGTSDHKPVSCVFEALVDKQIKSPASSPPGGGLARSSSTKSEPLPRLKLFTVHLTSLHLKWGPALEKFASDGEDDSSEDSSVRSSVKAVDRHHQSVSSDLSGATTLSGASIKPEMVVVDDGVRVRSVFPLPCEDEFAEERQLAEVADTLLFGTSGTKRRLQPTWKLNTWAAVASHGLKQTVVLPSSRKQLHVALNFVDAAGATLGQCVVGLSEASYRFGRKVDFVAALTVGGRRTGEVQGKVSLHIEKTMG</sequence>
<dbReference type="OrthoDB" id="62798at2759"/>
<feature type="region of interest" description="Disordered" evidence="5">
    <location>
        <begin position="290"/>
        <end position="312"/>
    </location>
</feature>
<protein>
    <submittedName>
        <fullName evidence="9">Aste57867_20142 protein</fullName>
    </submittedName>
</protein>
<dbReference type="InterPro" id="IPR017452">
    <property type="entry name" value="GPCR_Rhodpsn_7TM"/>
</dbReference>
<name>A0A485LEF3_9STRA</name>
<comment type="subcellular location">
    <subcellularLocation>
        <location evidence="1">Membrane</location>
    </subcellularLocation>
</comment>
<dbReference type="PANTHER" id="PTHR11200">
    <property type="entry name" value="INOSITOL 5-PHOSPHATASE"/>
    <property type="match status" value="1"/>
</dbReference>
<evidence type="ECO:0000256" key="2">
    <source>
        <dbReference type="ARBA" id="ARBA00022692"/>
    </source>
</evidence>
<dbReference type="EMBL" id="CAADRA010006765">
    <property type="protein sequence ID" value="VFT96837.1"/>
    <property type="molecule type" value="Genomic_DNA"/>
</dbReference>
<evidence type="ECO:0000313" key="9">
    <source>
        <dbReference type="EMBL" id="VFT96837.1"/>
    </source>
</evidence>
<feature type="domain" description="G-protein coupled receptors family 1 profile" evidence="7">
    <location>
        <begin position="43"/>
        <end position="275"/>
    </location>
</feature>
<dbReference type="SUPFAM" id="SSF81321">
    <property type="entry name" value="Family A G protein-coupled receptor-like"/>
    <property type="match status" value="1"/>
</dbReference>
<organism evidence="9 10">
    <name type="scientific">Aphanomyces stellatus</name>
    <dbReference type="NCBI Taxonomy" id="120398"/>
    <lineage>
        <taxon>Eukaryota</taxon>
        <taxon>Sar</taxon>
        <taxon>Stramenopiles</taxon>
        <taxon>Oomycota</taxon>
        <taxon>Saprolegniomycetes</taxon>
        <taxon>Saprolegniales</taxon>
        <taxon>Verrucalvaceae</taxon>
        <taxon>Aphanomyces</taxon>
    </lineage>
</organism>
<feature type="transmembrane region" description="Helical" evidence="6">
    <location>
        <begin position="255"/>
        <end position="275"/>
    </location>
</feature>
<evidence type="ECO:0000313" key="10">
    <source>
        <dbReference type="Proteomes" id="UP000332933"/>
    </source>
</evidence>
<dbReference type="EMBL" id="VJMH01006742">
    <property type="protein sequence ID" value="KAF0688272.1"/>
    <property type="molecule type" value="Genomic_DNA"/>
</dbReference>
<feature type="transmembrane region" description="Helical" evidence="6">
    <location>
        <begin position="31"/>
        <end position="49"/>
    </location>
</feature>
<dbReference type="GO" id="GO:0046856">
    <property type="term" value="P:phosphatidylinositol dephosphorylation"/>
    <property type="evidence" value="ECO:0007669"/>
    <property type="project" value="InterPro"/>
</dbReference>
<dbReference type="InterPro" id="IPR000300">
    <property type="entry name" value="IPPc"/>
</dbReference>
<keyword evidence="3 6" id="KW-1133">Transmembrane helix</keyword>
<feature type="transmembrane region" description="Helical" evidence="6">
    <location>
        <begin position="209"/>
        <end position="228"/>
    </location>
</feature>
<dbReference type="Gene3D" id="1.20.1070.10">
    <property type="entry name" value="Rhodopsin 7-helix transmembrane proteins"/>
    <property type="match status" value="1"/>
</dbReference>
<dbReference type="SMART" id="SM00128">
    <property type="entry name" value="IPPc"/>
    <property type="match status" value="1"/>
</dbReference>
<feature type="transmembrane region" description="Helical" evidence="6">
    <location>
        <begin position="123"/>
        <end position="143"/>
    </location>
</feature>
<accession>A0A485LEF3</accession>
<evidence type="ECO:0000313" key="8">
    <source>
        <dbReference type="EMBL" id="KAF0688272.1"/>
    </source>
</evidence>
<dbReference type="PROSITE" id="PS50262">
    <property type="entry name" value="G_PROTEIN_RECEP_F1_2"/>
    <property type="match status" value="1"/>
</dbReference>
<feature type="compositionally biased region" description="Polar residues" evidence="5">
    <location>
        <begin position="908"/>
        <end position="917"/>
    </location>
</feature>
<feature type="transmembrane region" description="Helical" evidence="6">
    <location>
        <begin position="155"/>
        <end position="181"/>
    </location>
</feature>
<dbReference type="Gene3D" id="3.60.10.10">
    <property type="entry name" value="Endonuclease/exonuclease/phosphatase"/>
    <property type="match status" value="1"/>
</dbReference>
<reference evidence="9 10" key="1">
    <citation type="submission" date="2019-03" db="EMBL/GenBank/DDBJ databases">
        <authorList>
            <person name="Gaulin E."/>
            <person name="Dumas B."/>
        </authorList>
    </citation>
    <scope>NUCLEOTIDE SEQUENCE [LARGE SCALE GENOMIC DNA]</scope>
    <source>
        <strain evidence="9">CBS 568.67</strain>
    </source>
</reference>
<dbReference type="AlphaFoldDB" id="A0A485LEF3"/>
<evidence type="ECO:0000256" key="6">
    <source>
        <dbReference type="SAM" id="Phobius"/>
    </source>
</evidence>
<dbReference type="SUPFAM" id="SSF56219">
    <property type="entry name" value="DNase I-like"/>
    <property type="match status" value="1"/>
</dbReference>
<dbReference type="InterPro" id="IPR046985">
    <property type="entry name" value="IP5"/>
</dbReference>
<dbReference type="GO" id="GO:0016020">
    <property type="term" value="C:membrane"/>
    <property type="evidence" value="ECO:0007669"/>
    <property type="project" value="UniProtKB-SubCell"/>
</dbReference>
<evidence type="ECO:0000259" key="7">
    <source>
        <dbReference type="PROSITE" id="PS50262"/>
    </source>
</evidence>
<feature type="transmembrane region" description="Helical" evidence="6">
    <location>
        <begin position="61"/>
        <end position="79"/>
    </location>
</feature>
<keyword evidence="4 6" id="KW-0472">Membrane</keyword>
<proteinExistence type="predicted"/>